<evidence type="ECO:0000313" key="11">
    <source>
        <dbReference type="EMBL" id="AXV06428.1"/>
    </source>
</evidence>
<dbReference type="KEGG" id="euz:DVS28_a1737"/>
<dbReference type="EMBL" id="CP031165">
    <property type="protein sequence ID" value="AXV06428.1"/>
    <property type="molecule type" value="Genomic_DNA"/>
</dbReference>
<dbReference type="GO" id="GO:0140359">
    <property type="term" value="F:ABC-type transporter activity"/>
    <property type="evidence" value="ECO:0007669"/>
    <property type="project" value="InterPro"/>
</dbReference>
<comment type="similarity">
    <text evidence="2 9">Belongs to the ABC-2 integral membrane protein family.</text>
</comment>
<feature type="domain" description="ABC transmembrane type-2" evidence="10">
    <location>
        <begin position="52"/>
        <end position="275"/>
    </location>
</feature>
<evidence type="ECO:0000313" key="12">
    <source>
        <dbReference type="Proteomes" id="UP000264006"/>
    </source>
</evidence>
<dbReference type="InterPro" id="IPR000412">
    <property type="entry name" value="ABC_2_transport"/>
</dbReference>
<comment type="subcellular location">
    <subcellularLocation>
        <location evidence="1">Cell inner membrane</location>
        <topology evidence="1">Multi-pass membrane protein</topology>
    </subcellularLocation>
    <subcellularLocation>
        <location evidence="9">Cell membrane</location>
        <topology evidence="9">Multi-pass membrane protein</topology>
    </subcellularLocation>
</comment>
<dbReference type="Pfam" id="PF01061">
    <property type="entry name" value="ABC2_membrane"/>
    <property type="match status" value="1"/>
</dbReference>
<keyword evidence="5" id="KW-0997">Cell inner membrane</keyword>
<dbReference type="InterPro" id="IPR047817">
    <property type="entry name" value="ABC2_TM_bact-type"/>
</dbReference>
<protein>
    <recommendedName>
        <fullName evidence="9">Transport permease protein</fullName>
    </recommendedName>
</protein>
<proteinExistence type="inferred from homology"/>
<accession>A0A346XW31</accession>
<evidence type="ECO:0000256" key="2">
    <source>
        <dbReference type="ARBA" id="ARBA00007783"/>
    </source>
</evidence>
<keyword evidence="7 9" id="KW-1133">Transmembrane helix</keyword>
<dbReference type="GO" id="GO:0043190">
    <property type="term" value="C:ATP-binding cassette (ABC) transporter complex"/>
    <property type="evidence" value="ECO:0007669"/>
    <property type="project" value="InterPro"/>
</dbReference>
<dbReference type="AlphaFoldDB" id="A0A346XW31"/>
<name>A0A346XW31_9ACTN</name>
<feature type="transmembrane region" description="Helical" evidence="9">
    <location>
        <begin position="195"/>
        <end position="213"/>
    </location>
</feature>
<evidence type="ECO:0000259" key="10">
    <source>
        <dbReference type="PROSITE" id="PS51012"/>
    </source>
</evidence>
<keyword evidence="12" id="KW-1185">Reference proteome</keyword>
<keyword evidence="3 9" id="KW-0813">Transport</keyword>
<sequence length="282" mass="31402">MTDTKAAARQGLIDLNAPEPLVAYVRRLWAMRDFVTTLPGASLRGQLDAHRLGRLWLLLNPLLYSLVYYVVFGVLFDTRRGVDNFPVFLVVGVFAYRFTQRSVMASLQTVHRNRDLMQTVSFPRAALPIAAVLGELLVHVPGLLVMALIATVTRVGPSPAWLLIVPATIVQTAFNLGLALLLSRATFQVRDLQQVAPHVLRVLLYVSGVLYPAELVARRAGTTAMAVFETNPVWLLLQLYRQPLLGDPIDGAAWLWAIGWAVLTLGVGFVWFRRRERSYTDG</sequence>
<dbReference type="PRINTS" id="PR00164">
    <property type="entry name" value="ABC2TRNSPORT"/>
</dbReference>
<evidence type="ECO:0000256" key="9">
    <source>
        <dbReference type="RuleBase" id="RU361157"/>
    </source>
</evidence>
<keyword evidence="8 9" id="KW-0472">Membrane</keyword>
<dbReference type="Proteomes" id="UP000264006">
    <property type="component" value="Chromosome"/>
</dbReference>
<dbReference type="InterPro" id="IPR013525">
    <property type="entry name" value="ABC2_TM"/>
</dbReference>
<reference evidence="11 12" key="1">
    <citation type="submission" date="2018-09" db="EMBL/GenBank/DDBJ databases">
        <title>Complete genome sequence of Euzebya sp. DY32-46 isolated from seawater of Pacific Ocean.</title>
        <authorList>
            <person name="Xu L."/>
            <person name="Wu Y.-H."/>
            <person name="Xu X.-W."/>
        </authorList>
    </citation>
    <scope>NUCLEOTIDE SEQUENCE [LARGE SCALE GENOMIC DNA]</scope>
    <source>
        <strain evidence="11 12">DY32-46</strain>
    </source>
</reference>
<evidence type="ECO:0000256" key="8">
    <source>
        <dbReference type="ARBA" id="ARBA00023136"/>
    </source>
</evidence>
<dbReference type="PANTHER" id="PTHR30413">
    <property type="entry name" value="INNER MEMBRANE TRANSPORT PERMEASE"/>
    <property type="match status" value="1"/>
</dbReference>
<feature type="transmembrane region" description="Helical" evidence="9">
    <location>
        <begin position="125"/>
        <end position="149"/>
    </location>
</feature>
<dbReference type="PROSITE" id="PS51012">
    <property type="entry name" value="ABC_TM2"/>
    <property type="match status" value="1"/>
</dbReference>
<feature type="transmembrane region" description="Helical" evidence="9">
    <location>
        <begin position="87"/>
        <end position="104"/>
    </location>
</feature>
<evidence type="ECO:0000256" key="3">
    <source>
        <dbReference type="ARBA" id="ARBA00022448"/>
    </source>
</evidence>
<dbReference type="PANTHER" id="PTHR30413:SF8">
    <property type="entry name" value="TRANSPORT PERMEASE PROTEIN"/>
    <property type="match status" value="1"/>
</dbReference>
<evidence type="ECO:0000256" key="7">
    <source>
        <dbReference type="ARBA" id="ARBA00022989"/>
    </source>
</evidence>
<feature type="transmembrane region" description="Helical" evidence="9">
    <location>
        <begin position="161"/>
        <end position="183"/>
    </location>
</feature>
<dbReference type="GO" id="GO:0015920">
    <property type="term" value="P:lipopolysaccharide transport"/>
    <property type="evidence" value="ECO:0007669"/>
    <property type="project" value="TreeGrafter"/>
</dbReference>
<evidence type="ECO:0000256" key="1">
    <source>
        <dbReference type="ARBA" id="ARBA00004429"/>
    </source>
</evidence>
<keyword evidence="6 9" id="KW-0812">Transmembrane</keyword>
<evidence type="ECO:0000256" key="6">
    <source>
        <dbReference type="ARBA" id="ARBA00022692"/>
    </source>
</evidence>
<organism evidence="11 12">
    <name type="scientific">Euzebya pacifica</name>
    <dbReference type="NCBI Taxonomy" id="1608957"/>
    <lineage>
        <taxon>Bacteria</taxon>
        <taxon>Bacillati</taxon>
        <taxon>Actinomycetota</taxon>
        <taxon>Nitriliruptoria</taxon>
        <taxon>Euzebyales</taxon>
    </lineage>
</organism>
<feature type="transmembrane region" description="Helical" evidence="9">
    <location>
        <begin position="55"/>
        <end position="75"/>
    </location>
</feature>
<evidence type="ECO:0000256" key="5">
    <source>
        <dbReference type="ARBA" id="ARBA00022519"/>
    </source>
</evidence>
<evidence type="ECO:0000256" key="4">
    <source>
        <dbReference type="ARBA" id="ARBA00022475"/>
    </source>
</evidence>
<keyword evidence="4 9" id="KW-1003">Cell membrane</keyword>
<gene>
    <name evidence="11" type="ORF">DVS28_a1737</name>
</gene>
<feature type="transmembrane region" description="Helical" evidence="9">
    <location>
        <begin position="253"/>
        <end position="272"/>
    </location>
</feature>